<accession>A0A953J7K9</accession>
<name>A0A953J7K9_9BACT</name>
<protein>
    <submittedName>
        <fullName evidence="2">Uncharacterized protein</fullName>
    </submittedName>
</protein>
<evidence type="ECO:0000313" key="2">
    <source>
        <dbReference type="EMBL" id="MBZ0154679.1"/>
    </source>
</evidence>
<evidence type="ECO:0000313" key="3">
    <source>
        <dbReference type="Proteomes" id="UP000705867"/>
    </source>
</evidence>
<feature type="transmembrane region" description="Helical" evidence="1">
    <location>
        <begin position="97"/>
        <end position="119"/>
    </location>
</feature>
<dbReference type="Proteomes" id="UP000705867">
    <property type="component" value="Unassembled WGS sequence"/>
</dbReference>
<evidence type="ECO:0000256" key="1">
    <source>
        <dbReference type="SAM" id="Phobius"/>
    </source>
</evidence>
<comment type="caution">
    <text evidence="2">The sequence shown here is derived from an EMBL/GenBank/DDBJ whole genome shotgun (WGS) entry which is preliminary data.</text>
</comment>
<keyword evidence="1" id="KW-0472">Membrane</keyword>
<keyword evidence="1" id="KW-1133">Transmembrane helix</keyword>
<gene>
    <name evidence="2" type="ORF">K8I29_00505</name>
</gene>
<dbReference type="EMBL" id="JAIOIV010000009">
    <property type="protein sequence ID" value="MBZ0154679.1"/>
    <property type="molecule type" value="Genomic_DNA"/>
</dbReference>
<reference evidence="2" key="2">
    <citation type="submission" date="2021-08" db="EMBL/GenBank/DDBJ databases">
        <authorList>
            <person name="Dalcin Martins P."/>
        </authorList>
    </citation>
    <scope>NUCLEOTIDE SEQUENCE</scope>
    <source>
        <strain evidence="2">MAG_39</strain>
    </source>
</reference>
<organism evidence="2 3">
    <name type="scientific">Candidatus Nitrobium versatile</name>
    <dbReference type="NCBI Taxonomy" id="2884831"/>
    <lineage>
        <taxon>Bacteria</taxon>
        <taxon>Pseudomonadati</taxon>
        <taxon>Nitrospirota</taxon>
        <taxon>Nitrospiria</taxon>
        <taxon>Nitrospirales</taxon>
        <taxon>Nitrospiraceae</taxon>
        <taxon>Candidatus Nitrobium</taxon>
    </lineage>
</organism>
<reference evidence="2" key="1">
    <citation type="journal article" date="2021" name="bioRxiv">
        <title>Unraveling nitrogen, sulfur and carbon metabolic pathways and microbial community transcriptional responses to substrate deprivation and toxicity stresses in a bioreactor mimicking anoxic brackish coastal sediment conditions.</title>
        <authorList>
            <person name="Martins P.D."/>
            <person name="Echeveste M.J."/>
            <person name="Arshad A."/>
            <person name="Kurth J."/>
            <person name="Ouboter H."/>
            <person name="Jetten M.S.M."/>
            <person name="Welte C.U."/>
        </authorList>
    </citation>
    <scope>NUCLEOTIDE SEQUENCE</scope>
    <source>
        <strain evidence="2">MAG_39</strain>
    </source>
</reference>
<dbReference type="AlphaFoldDB" id="A0A953J7K9"/>
<feature type="transmembrane region" description="Helical" evidence="1">
    <location>
        <begin position="68"/>
        <end position="91"/>
    </location>
</feature>
<proteinExistence type="predicted"/>
<keyword evidence="1" id="KW-0812">Transmembrane</keyword>
<sequence>MGSDGIERGSLSNKELEFERKRLLNLIECRIRRNELDLAQEHAEELFNRELQFEVLREARRFVRYNRIFIRAILFLVGLFCLLAACAVLDIHPSFSVAAVGCIVLSIVSLVFIDTLIAGRFERSVELLMNTYDAEKLSFIRRVFESCRG</sequence>